<dbReference type="PANTHER" id="PTHR42796">
    <property type="entry name" value="FUMARYLACETOACETATE HYDROLASE DOMAIN-CONTAINING PROTEIN 2A-RELATED"/>
    <property type="match status" value="1"/>
</dbReference>
<dbReference type="InterPro" id="IPR036663">
    <property type="entry name" value="Fumarylacetoacetase_C_sf"/>
</dbReference>
<feature type="non-terminal residue" evidence="4">
    <location>
        <position position="1"/>
    </location>
</feature>
<accession>A0A381QBN3</accession>
<dbReference type="PANTHER" id="PTHR42796:SF4">
    <property type="entry name" value="FUMARYLACETOACETATE HYDROLASE DOMAIN-CONTAINING PROTEIN 2A"/>
    <property type="match status" value="1"/>
</dbReference>
<feature type="domain" description="Fumarylacetoacetase-like C-terminal" evidence="3">
    <location>
        <begin position="72"/>
        <end position="276"/>
    </location>
</feature>
<dbReference type="GO" id="GO:0046872">
    <property type="term" value="F:metal ion binding"/>
    <property type="evidence" value="ECO:0007669"/>
    <property type="project" value="UniProtKB-KW"/>
</dbReference>
<evidence type="ECO:0000256" key="2">
    <source>
        <dbReference type="ARBA" id="ARBA00022723"/>
    </source>
</evidence>
<protein>
    <recommendedName>
        <fullName evidence="3">Fumarylacetoacetase-like C-terminal domain-containing protein</fullName>
    </recommendedName>
</protein>
<reference evidence="4" key="1">
    <citation type="submission" date="2018-05" db="EMBL/GenBank/DDBJ databases">
        <authorList>
            <person name="Lanie J.A."/>
            <person name="Ng W.-L."/>
            <person name="Kazmierczak K.M."/>
            <person name="Andrzejewski T.M."/>
            <person name="Davidsen T.M."/>
            <person name="Wayne K.J."/>
            <person name="Tettelin H."/>
            <person name="Glass J.I."/>
            <person name="Rusch D."/>
            <person name="Podicherti R."/>
            <person name="Tsui H.-C.T."/>
            <person name="Winkler M.E."/>
        </authorList>
    </citation>
    <scope>NUCLEOTIDE SEQUENCE</scope>
</reference>
<evidence type="ECO:0000259" key="3">
    <source>
        <dbReference type="Pfam" id="PF01557"/>
    </source>
</evidence>
<dbReference type="GO" id="GO:0044281">
    <property type="term" value="P:small molecule metabolic process"/>
    <property type="evidence" value="ECO:0007669"/>
    <property type="project" value="UniProtKB-ARBA"/>
</dbReference>
<name>A0A381QBN3_9ZZZZ</name>
<keyword evidence="2" id="KW-0479">Metal-binding</keyword>
<sequence>VKWLTYAVNGRETFGCVVGDGVADIGARSDFNSLKEAIADDALAELSGSVGESPDHGLDEIVYLPTITAPDKILCVGLNYKDHQEETGRGGEENPTIFVRFAAAQIGHGADMVRPRESQALDFEGEIAMIVGRPGRRIAKESWRDHVAGFACYNDGSVRDYQRHTSQFTPGKNFSGTGGFGPWMMTTDEIGDLDDMEITTRLNGEVMQNAKSNQLVFGFAELVAYCSTFTELVAGDVIVTGTPGGVGAARTPPVFMDEGDVIEIEVRPIGVLRNQVIVG</sequence>
<proteinExistence type="inferred from homology"/>
<gene>
    <name evidence="4" type="ORF">METZ01_LOCUS29580</name>
</gene>
<dbReference type="AlphaFoldDB" id="A0A381QBN3"/>
<comment type="similarity">
    <text evidence="1">Belongs to the FAH family.</text>
</comment>
<dbReference type="Pfam" id="PF01557">
    <property type="entry name" value="FAA_hydrolase"/>
    <property type="match status" value="1"/>
</dbReference>
<dbReference type="SUPFAM" id="SSF56529">
    <property type="entry name" value="FAH"/>
    <property type="match status" value="1"/>
</dbReference>
<dbReference type="InterPro" id="IPR011234">
    <property type="entry name" value="Fumarylacetoacetase-like_C"/>
</dbReference>
<dbReference type="InterPro" id="IPR051121">
    <property type="entry name" value="FAH"/>
</dbReference>
<evidence type="ECO:0000256" key="1">
    <source>
        <dbReference type="ARBA" id="ARBA00010211"/>
    </source>
</evidence>
<dbReference type="Gene3D" id="3.90.850.10">
    <property type="entry name" value="Fumarylacetoacetase-like, C-terminal domain"/>
    <property type="match status" value="1"/>
</dbReference>
<dbReference type="GO" id="GO:0003824">
    <property type="term" value="F:catalytic activity"/>
    <property type="evidence" value="ECO:0007669"/>
    <property type="project" value="InterPro"/>
</dbReference>
<dbReference type="EMBL" id="UINC01001289">
    <property type="protein sequence ID" value="SUZ76726.1"/>
    <property type="molecule type" value="Genomic_DNA"/>
</dbReference>
<evidence type="ECO:0000313" key="4">
    <source>
        <dbReference type="EMBL" id="SUZ76726.1"/>
    </source>
</evidence>
<organism evidence="4">
    <name type="scientific">marine metagenome</name>
    <dbReference type="NCBI Taxonomy" id="408172"/>
    <lineage>
        <taxon>unclassified sequences</taxon>
        <taxon>metagenomes</taxon>
        <taxon>ecological metagenomes</taxon>
    </lineage>
</organism>